<dbReference type="AlphaFoldDB" id="A0ABD1EQV4"/>
<dbReference type="GO" id="GO:0042811">
    <property type="term" value="P:pheromone biosynthetic process"/>
    <property type="evidence" value="ECO:0007669"/>
    <property type="project" value="UniProtKB-ARBA"/>
</dbReference>
<accession>A0ABD1EQV4</accession>
<evidence type="ECO:0000256" key="4">
    <source>
        <dbReference type="ARBA" id="ARBA00022842"/>
    </source>
</evidence>
<dbReference type="PANTHER" id="PTHR11525:SF0">
    <property type="entry name" value="FARNESYL PYROPHOSPHATE SYNTHASE"/>
    <property type="match status" value="1"/>
</dbReference>
<proteinExistence type="predicted"/>
<evidence type="ECO:0000313" key="7">
    <source>
        <dbReference type="Proteomes" id="UP001566132"/>
    </source>
</evidence>
<keyword evidence="3" id="KW-0479">Metal-binding</keyword>
<dbReference type="Pfam" id="PF00348">
    <property type="entry name" value="polyprenyl_synt"/>
    <property type="match status" value="1"/>
</dbReference>
<evidence type="ECO:0000256" key="1">
    <source>
        <dbReference type="ARBA" id="ARBA00001946"/>
    </source>
</evidence>
<dbReference type="GO" id="GO:0016740">
    <property type="term" value="F:transferase activity"/>
    <property type="evidence" value="ECO:0007669"/>
    <property type="project" value="UniProtKB-KW"/>
</dbReference>
<dbReference type="Gene3D" id="1.10.600.10">
    <property type="entry name" value="Farnesyl Diphosphate Synthase"/>
    <property type="match status" value="1"/>
</dbReference>
<comment type="pathway">
    <text evidence="5">Pheromone biosynthesis.</text>
</comment>
<dbReference type="SUPFAM" id="SSF48576">
    <property type="entry name" value="Terpenoid synthases"/>
    <property type="match status" value="1"/>
</dbReference>
<reference evidence="6 7" key="1">
    <citation type="submission" date="2024-05" db="EMBL/GenBank/DDBJ databases">
        <title>Genetic variation in Jamaican populations of the coffee berry borer (Hypothenemus hampei).</title>
        <authorList>
            <person name="Errbii M."/>
            <person name="Myrie A."/>
        </authorList>
    </citation>
    <scope>NUCLEOTIDE SEQUENCE [LARGE SCALE GENOMIC DNA]</scope>
    <source>
        <strain evidence="6">JA-Hopewell-2020-01-JO</strain>
        <tissue evidence="6">Whole body</tissue>
    </source>
</reference>
<dbReference type="InterPro" id="IPR008949">
    <property type="entry name" value="Isoprenoid_synthase_dom_sf"/>
</dbReference>
<dbReference type="PANTHER" id="PTHR11525">
    <property type="entry name" value="FARNESYL-PYROPHOSPHATE SYNTHETASE"/>
    <property type="match status" value="1"/>
</dbReference>
<dbReference type="GO" id="GO:0006720">
    <property type="term" value="P:isoprenoid metabolic process"/>
    <property type="evidence" value="ECO:0007669"/>
    <property type="project" value="UniProtKB-ARBA"/>
</dbReference>
<comment type="caution">
    <text evidence="6">The sequence shown here is derived from an EMBL/GenBank/DDBJ whole genome shotgun (WGS) entry which is preliminary data.</text>
</comment>
<sequence length="106" mass="12447">MWYRDKVYPEILSHLKERPEYKEIPEAFDRLEKAIDYTVPHGKGLRSLWTMKSYKFLANLCDLTRENCKLSAVLTWITEMLFSVILILDDIMNNSDLRCGKIACSV</sequence>
<keyword evidence="4" id="KW-0460">Magnesium</keyword>
<dbReference type="InterPro" id="IPR000092">
    <property type="entry name" value="Polyprenyl_synt"/>
</dbReference>
<keyword evidence="2" id="KW-0808">Transferase</keyword>
<evidence type="ECO:0000256" key="3">
    <source>
        <dbReference type="ARBA" id="ARBA00022723"/>
    </source>
</evidence>
<dbReference type="GO" id="GO:0046872">
    <property type="term" value="F:metal ion binding"/>
    <property type="evidence" value="ECO:0007669"/>
    <property type="project" value="UniProtKB-KW"/>
</dbReference>
<evidence type="ECO:0000256" key="5">
    <source>
        <dbReference type="ARBA" id="ARBA00033740"/>
    </source>
</evidence>
<comment type="cofactor">
    <cofactor evidence="1">
        <name>Mg(2+)</name>
        <dbReference type="ChEBI" id="CHEBI:18420"/>
    </cofactor>
</comment>
<gene>
    <name evidence="6" type="ORF">ABEB36_006536</name>
</gene>
<evidence type="ECO:0000313" key="6">
    <source>
        <dbReference type="EMBL" id="KAL1501152.1"/>
    </source>
</evidence>
<dbReference type="EMBL" id="JBDJPC010000005">
    <property type="protein sequence ID" value="KAL1501152.1"/>
    <property type="molecule type" value="Genomic_DNA"/>
</dbReference>
<name>A0ABD1EQV4_HYPHA</name>
<organism evidence="6 7">
    <name type="scientific">Hypothenemus hampei</name>
    <name type="common">Coffee berry borer</name>
    <dbReference type="NCBI Taxonomy" id="57062"/>
    <lineage>
        <taxon>Eukaryota</taxon>
        <taxon>Metazoa</taxon>
        <taxon>Ecdysozoa</taxon>
        <taxon>Arthropoda</taxon>
        <taxon>Hexapoda</taxon>
        <taxon>Insecta</taxon>
        <taxon>Pterygota</taxon>
        <taxon>Neoptera</taxon>
        <taxon>Endopterygota</taxon>
        <taxon>Coleoptera</taxon>
        <taxon>Polyphaga</taxon>
        <taxon>Cucujiformia</taxon>
        <taxon>Curculionidae</taxon>
        <taxon>Scolytinae</taxon>
        <taxon>Hypothenemus</taxon>
    </lineage>
</organism>
<dbReference type="Proteomes" id="UP001566132">
    <property type="component" value="Unassembled WGS sequence"/>
</dbReference>
<dbReference type="InterPro" id="IPR039702">
    <property type="entry name" value="FPS1-like"/>
</dbReference>
<keyword evidence="7" id="KW-1185">Reference proteome</keyword>
<evidence type="ECO:0000256" key="2">
    <source>
        <dbReference type="ARBA" id="ARBA00022679"/>
    </source>
</evidence>
<protein>
    <submittedName>
        <fullName evidence="6">Uncharacterized protein</fullName>
    </submittedName>
</protein>